<evidence type="ECO:0000313" key="9">
    <source>
        <dbReference type="EnsemblPlants" id="Kaladp0095s0534.1.v1.1"/>
    </source>
</evidence>
<dbReference type="Gramene" id="Kaladp0095s0534.1.v1.1">
    <property type="protein sequence ID" value="Kaladp0095s0534.1.v1.1"/>
    <property type="gene ID" value="Kaladp0095s0534.v1.1"/>
</dbReference>
<dbReference type="OMA" id="MADPNTH"/>
<dbReference type="Proteomes" id="UP000594263">
    <property type="component" value="Unplaced"/>
</dbReference>
<comment type="function">
    <text evidence="1">Putative transcription factor.</text>
</comment>
<evidence type="ECO:0000256" key="4">
    <source>
        <dbReference type="ARBA" id="ARBA00023125"/>
    </source>
</evidence>
<evidence type="ECO:0000313" key="10">
    <source>
        <dbReference type="Proteomes" id="UP000594263"/>
    </source>
</evidence>
<organism evidence="9 10">
    <name type="scientific">Kalanchoe fedtschenkoi</name>
    <name type="common">Lavender scallops</name>
    <name type="synonym">South American air plant</name>
    <dbReference type="NCBI Taxonomy" id="63787"/>
    <lineage>
        <taxon>Eukaryota</taxon>
        <taxon>Viridiplantae</taxon>
        <taxon>Streptophyta</taxon>
        <taxon>Embryophyta</taxon>
        <taxon>Tracheophyta</taxon>
        <taxon>Spermatophyta</taxon>
        <taxon>Magnoliopsida</taxon>
        <taxon>eudicotyledons</taxon>
        <taxon>Gunneridae</taxon>
        <taxon>Pentapetalae</taxon>
        <taxon>Saxifragales</taxon>
        <taxon>Crassulaceae</taxon>
        <taxon>Kalanchoe</taxon>
    </lineage>
</organism>
<evidence type="ECO:0000256" key="6">
    <source>
        <dbReference type="ARBA" id="ARBA00023242"/>
    </source>
</evidence>
<dbReference type="InterPro" id="IPR044607">
    <property type="entry name" value="RKD-like"/>
</dbReference>
<proteinExistence type="predicted"/>
<keyword evidence="6" id="KW-0539">Nucleus</keyword>
<dbReference type="AlphaFoldDB" id="A0A7N1A477"/>
<dbReference type="PANTHER" id="PTHR46373:SF5">
    <property type="entry name" value="RWP-RK DOMAIN PROTEIN"/>
    <property type="match status" value="1"/>
</dbReference>
<keyword evidence="10" id="KW-1185">Reference proteome</keyword>
<dbReference type="GO" id="GO:0003677">
    <property type="term" value="F:DNA binding"/>
    <property type="evidence" value="ECO:0007669"/>
    <property type="project" value="UniProtKB-KW"/>
</dbReference>
<evidence type="ECO:0000256" key="7">
    <source>
        <dbReference type="SAM" id="MobiDB-lite"/>
    </source>
</evidence>
<evidence type="ECO:0000259" key="8">
    <source>
        <dbReference type="PROSITE" id="PS51519"/>
    </source>
</evidence>
<dbReference type="EnsemblPlants" id="Kaladp0095s0534.1.v1.1">
    <property type="protein sequence ID" value="Kaladp0095s0534.1.v1.1"/>
    <property type="gene ID" value="Kaladp0095s0534.v1.1"/>
</dbReference>
<evidence type="ECO:0000256" key="3">
    <source>
        <dbReference type="ARBA" id="ARBA00023054"/>
    </source>
</evidence>
<keyword evidence="2" id="KW-0805">Transcription regulation</keyword>
<feature type="compositionally biased region" description="Polar residues" evidence="7">
    <location>
        <begin position="313"/>
        <end position="322"/>
    </location>
</feature>
<reference evidence="9" key="1">
    <citation type="submission" date="2021-01" db="UniProtKB">
        <authorList>
            <consortium name="EnsemblPlants"/>
        </authorList>
    </citation>
    <scope>IDENTIFICATION</scope>
</reference>
<keyword evidence="4" id="KW-0238">DNA-binding</keyword>
<accession>A0A7N1A477</accession>
<protein>
    <recommendedName>
        <fullName evidence="8">RWP-RK domain-containing protein</fullName>
    </recommendedName>
</protein>
<dbReference type="GO" id="GO:0003700">
    <property type="term" value="F:DNA-binding transcription factor activity"/>
    <property type="evidence" value="ECO:0007669"/>
    <property type="project" value="InterPro"/>
</dbReference>
<dbReference type="PANTHER" id="PTHR46373">
    <property type="entry name" value="PROTEIN RKD4"/>
    <property type="match status" value="1"/>
</dbReference>
<name>A0A7N1A477_KALFE</name>
<feature type="region of interest" description="Disordered" evidence="7">
    <location>
        <begin position="313"/>
        <end position="350"/>
    </location>
</feature>
<evidence type="ECO:0000256" key="2">
    <source>
        <dbReference type="ARBA" id="ARBA00023015"/>
    </source>
</evidence>
<feature type="compositionally biased region" description="Polar residues" evidence="7">
    <location>
        <begin position="338"/>
        <end position="350"/>
    </location>
</feature>
<sequence length="451" mass="50790">MMDPYSSPIPNSTISASTRLQAQSAHSVFYQRSVTVTNYRRLSDKIQNSKNVSATCSVNLTQLPPPLRCYRFRLHPAIDGAFDSVMADHSIDDFVNFDLDQIDIYEFLNSDPPLITQPSNQQEVHEDAIGDTIDPMDDPFVQSLFGTWSNEDASGSETKDMNKGQDDRSFPVSEEFEFWSVPAAPTSCSFCQVLREIVHINGIYSTKLEIHGRVGMICHAILVTQISSGELTHQMLNLSKKSIEGVKEFLVQYCRSKKQAGFVLVSDPMASFYEALCVGLDLSDNFGYSDDEADPPPGHGCGVTNNHQAYGEAANQTSSSLPRSGPTRKSHQAALKAANQTSSSDTRTWYQKQRDRAANLTVEEVSGYFHLTLTKAAKQLGISATFVKKFCRRHRMPRWPYRKIKCNESRISELREVLQRTIYVNQQRQIEAEIARLQRGVEEIYIRFRAS</sequence>
<dbReference type="InterPro" id="IPR003035">
    <property type="entry name" value="RWP-RK_dom"/>
</dbReference>
<dbReference type="PROSITE" id="PS51519">
    <property type="entry name" value="RWP_RK"/>
    <property type="match status" value="1"/>
</dbReference>
<evidence type="ECO:0000256" key="1">
    <source>
        <dbReference type="ARBA" id="ARBA00004049"/>
    </source>
</evidence>
<evidence type="ECO:0000256" key="5">
    <source>
        <dbReference type="ARBA" id="ARBA00023163"/>
    </source>
</evidence>
<dbReference type="Pfam" id="PF02042">
    <property type="entry name" value="RWP-RK"/>
    <property type="match status" value="1"/>
</dbReference>
<keyword evidence="3" id="KW-0175">Coiled coil</keyword>
<keyword evidence="5" id="KW-0804">Transcription</keyword>
<feature type="domain" description="RWP-RK" evidence="8">
    <location>
        <begin position="340"/>
        <end position="428"/>
    </location>
</feature>